<dbReference type="InterPro" id="IPR000792">
    <property type="entry name" value="Tscrpt_reg_LuxR_C"/>
</dbReference>
<dbReference type="InterPro" id="IPR011990">
    <property type="entry name" value="TPR-like_helical_dom_sf"/>
</dbReference>
<reference evidence="4 5" key="1">
    <citation type="submission" date="2020-06" db="EMBL/GenBank/DDBJ databases">
        <authorList>
            <person name="Jo H."/>
        </authorList>
    </citation>
    <scope>NUCLEOTIDE SEQUENCE [LARGE SCALE GENOMIC DNA]</scope>
    <source>
        <strain evidence="4 5">I46</strain>
    </source>
</reference>
<dbReference type="PROSITE" id="PS50043">
    <property type="entry name" value="HTH_LUXR_2"/>
    <property type="match status" value="1"/>
</dbReference>
<dbReference type="EMBL" id="CP058316">
    <property type="protein sequence ID" value="QLD12411.1"/>
    <property type="molecule type" value="Genomic_DNA"/>
</dbReference>
<organism evidence="4 5">
    <name type="scientific">Microbacterium oleivorans</name>
    <dbReference type="NCBI Taxonomy" id="273677"/>
    <lineage>
        <taxon>Bacteria</taxon>
        <taxon>Bacillati</taxon>
        <taxon>Actinomycetota</taxon>
        <taxon>Actinomycetes</taxon>
        <taxon>Micrococcales</taxon>
        <taxon>Microbacteriaceae</taxon>
        <taxon>Microbacterium</taxon>
    </lineage>
</organism>
<dbReference type="PROSITE" id="PS00622">
    <property type="entry name" value="HTH_LUXR_1"/>
    <property type="match status" value="1"/>
</dbReference>
<dbReference type="InterPro" id="IPR036388">
    <property type="entry name" value="WH-like_DNA-bd_sf"/>
</dbReference>
<dbReference type="InterPro" id="IPR016032">
    <property type="entry name" value="Sig_transdc_resp-reg_C-effctor"/>
</dbReference>
<keyword evidence="1" id="KW-0238">DNA-binding</keyword>
<dbReference type="InterPro" id="IPR039420">
    <property type="entry name" value="WalR-like"/>
</dbReference>
<feature type="region of interest" description="Disordered" evidence="2">
    <location>
        <begin position="558"/>
        <end position="580"/>
    </location>
</feature>
<dbReference type="PRINTS" id="PR00038">
    <property type="entry name" value="HTHLUXR"/>
</dbReference>
<evidence type="ECO:0000256" key="1">
    <source>
        <dbReference type="ARBA" id="ARBA00023125"/>
    </source>
</evidence>
<evidence type="ECO:0000313" key="5">
    <source>
        <dbReference type="Proteomes" id="UP000509638"/>
    </source>
</evidence>
<dbReference type="Gene3D" id="1.25.40.10">
    <property type="entry name" value="Tetratricopeptide repeat domain"/>
    <property type="match status" value="1"/>
</dbReference>
<evidence type="ECO:0000259" key="3">
    <source>
        <dbReference type="PROSITE" id="PS50043"/>
    </source>
</evidence>
<dbReference type="SMART" id="SM00421">
    <property type="entry name" value="HTH_LUXR"/>
    <property type="match status" value="1"/>
</dbReference>
<evidence type="ECO:0000313" key="4">
    <source>
        <dbReference type="EMBL" id="QLD12411.1"/>
    </source>
</evidence>
<dbReference type="Proteomes" id="UP000509638">
    <property type="component" value="Chromosome"/>
</dbReference>
<dbReference type="Gene3D" id="1.10.10.10">
    <property type="entry name" value="Winged helix-like DNA-binding domain superfamily/Winged helix DNA-binding domain"/>
    <property type="match status" value="1"/>
</dbReference>
<dbReference type="RefSeq" id="WP_178013143.1">
    <property type="nucleotide sequence ID" value="NZ_CP058316.1"/>
</dbReference>
<name>A0A7D5EX89_9MICO</name>
<protein>
    <submittedName>
        <fullName evidence="4">Helix-turn-helix transcriptional regulator</fullName>
    </submittedName>
</protein>
<feature type="domain" description="HTH luxR-type" evidence="3">
    <location>
        <begin position="495"/>
        <end position="560"/>
    </location>
</feature>
<dbReference type="GO" id="GO:0006355">
    <property type="term" value="P:regulation of DNA-templated transcription"/>
    <property type="evidence" value="ECO:0007669"/>
    <property type="project" value="InterPro"/>
</dbReference>
<feature type="compositionally biased region" description="Polar residues" evidence="2">
    <location>
        <begin position="565"/>
        <end position="580"/>
    </location>
</feature>
<dbReference type="PANTHER" id="PTHR43214">
    <property type="entry name" value="TWO-COMPONENT RESPONSE REGULATOR"/>
    <property type="match status" value="1"/>
</dbReference>
<accession>A0A7D5EX89</accession>
<dbReference type="Pfam" id="PF00196">
    <property type="entry name" value="GerE"/>
    <property type="match status" value="1"/>
</dbReference>
<sequence>MSHPEAGAHGLPEDAPSRARDAWARSDWATLADELFALAAARGDSRLIAPILRVDLELLTEPQLVTRAAALRDLPPDAVRDAGLAFVSLITDGDAERVVAPVRSAVVGLEGHDDLLAAALASCAALILVDRARWVDAAWFVTAAERAIGEARDRHGEIDAVTAAWFRMMAPAVLIEWNTYDGAARLDSLAAALAGPRSRNLLRSHHGPALVAMGQVLAARGEFGAGAVSIARGIPLFAPRSHLQASAYARLAYVKYRQGDWVGARRAARQVRDGLRPSSAWTDSLLSAVETLEPATGGDLAAAATRIDEATRALAVQPSVQAETILLHARLALTIGARDWVGMNRLLDDAEEPGWRRVFTDHEWRALRGMALRNLGRTDRYRELVTAWGDEPGAADSAYYWAHVAMLEQIRGDAASALAAAHRSRGQVSDADDPLGRTWVRIVVGTIVSLYGDATEGMGSYEQARVELAAIGANGFVRLCTRIIEDVAGQLARASGDALTALTAQQRRVAELVAEGFTSAEIAEILYLSKKTIDFHVANILSRLKLRSRRELGRWMGRARDAQAEASSPRSATSSIDRTL</sequence>
<evidence type="ECO:0000256" key="2">
    <source>
        <dbReference type="SAM" id="MobiDB-lite"/>
    </source>
</evidence>
<proteinExistence type="predicted"/>
<dbReference type="SUPFAM" id="SSF46894">
    <property type="entry name" value="C-terminal effector domain of the bipartite response regulators"/>
    <property type="match status" value="1"/>
</dbReference>
<dbReference type="AlphaFoldDB" id="A0A7D5EX89"/>
<dbReference type="CDD" id="cd06170">
    <property type="entry name" value="LuxR_C_like"/>
    <property type="match status" value="1"/>
</dbReference>
<dbReference type="GO" id="GO:0003677">
    <property type="term" value="F:DNA binding"/>
    <property type="evidence" value="ECO:0007669"/>
    <property type="project" value="UniProtKB-KW"/>
</dbReference>
<gene>
    <name evidence="4" type="ORF">HW566_11900</name>
</gene>